<sequence length="190" mass="20312">MDRETVLAALRDAPIVAAVKDYAGLERSLSSDCQVVFVLFGDILSIPGIVDQIKAAGRTAFVHLDLIDGLSSREIAVSFIRNATKADGVITTKSQLVKRARELGLITVQRFFMIDSIALEGFSKQLGAGQLPDFIEVLPGVMPKILRRLSGMTSIPLIAGGLISDKEDILSALAAGAAAVSATRPEIWFM</sequence>
<dbReference type="SUPFAM" id="SSF110391">
    <property type="entry name" value="GlpP-like"/>
    <property type="match status" value="1"/>
</dbReference>
<dbReference type="EMBL" id="CACRSL010000003">
    <property type="protein sequence ID" value="VYS89050.1"/>
    <property type="molecule type" value="Genomic_DNA"/>
</dbReference>
<dbReference type="InterPro" id="IPR006699">
    <property type="entry name" value="GlpP"/>
</dbReference>
<dbReference type="GO" id="GO:0006355">
    <property type="term" value="P:regulation of DNA-templated transcription"/>
    <property type="evidence" value="ECO:0007669"/>
    <property type="project" value="InterPro"/>
</dbReference>
<accession>A0A6N2SC36</accession>
<gene>
    <name evidence="1" type="ORF">AULFYP135_00788</name>
</gene>
<organism evidence="1">
    <name type="scientific">uncultured Anaerotruncus sp</name>
    <dbReference type="NCBI Taxonomy" id="905011"/>
    <lineage>
        <taxon>Bacteria</taxon>
        <taxon>Bacillati</taxon>
        <taxon>Bacillota</taxon>
        <taxon>Clostridia</taxon>
        <taxon>Eubacteriales</taxon>
        <taxon>Oscillospiraceae</taxon>
        <taxon>Anaerotruncus</taxon>
        <taxon>environmental samples</taxon>
    </lineage>
</organism>
<dbReference type="AlphaFoldDB" id="A0A6N2SC36"/>
<dbReference type="Gene3D" id="3.20.20.70">
    <property type="entry name" value="Aldolase class I"/>
    <property type="match status" value="1"/>
</dbReference>
<dbReference type="Pfam" id="PF04309">
    <property type="entry name" value="G3P_antiterm"/>
    <property type="match status" value="1"/>
</dbReference>
<reference evidence="1" key="1">
    <citation type="submission" date="2019-11" db="EMBL/GenBank/DDBJ databases">
        <authorList>
            <person name="Feng L."/>
        </authorList>
    </citation>
    <scope>NUCLEOTIDE SEQUENCE</scope>
    <source>
        <strain evidence="1">AundefinedLFYP135</strain>
    </source>
</reference>
<dbReference type="GO" id="GO:0006071">
    <property type="term" value="P:glycerol metabolic process"/>
    <property type="evidence" value="ECO:0007669"/>
    <property type="project" value="InterPro"/>
</dbReference>
<protein>
    <submittedName>
        <fullName evidence="1">Glycerol-3-phosphate responsive antiterminator</fullName>
    </submittedName>
</protein>
<dbReference type="PIRSF" id="PIRSF016897">
    <property type="entry name" value="GlpP"/>
    <property type="match status" value="1"/>
</dbReference>
<name>A0A6N2SC36_9FIRM</name>
<dbReference type="PANTHER" id="PTHR35787">
    <property type="entry name" value="GLYCEROL UPTAKE OPERON ANTITERMINATOR REGULATORY PROTEIN"/>
    <property type="match status" value="1"/>
</dbReference>
<dbReference type="PANTHER" id="PTHR35787:SF1">
    <property type="entry name" value="GLYCEROL UPTAKE OPERON ANTITERMINATOR REGULATORY PROTEIN"/>
    <property type="match status" value="1"/>
</dbReference>
<proteinExistence type="predicted"/>
<evidence type="ECO:0000313" key="1">
    <source>
        <dbReference type="EMBL" id="VYS89050.1"/>
    </source>
</evidence>
<dbReference type="InterPro" id="IPR013785">
    <property type="entry name" value="Aldolase_TIM"/>
</dbReference>